<keyword evidence="4" id="KW-1185">Reference proteome</keyword>
<sequence>MTPKIGRGDIESLQLEDFRPGYPRFTALLSEDSSFYIFRRFSRARLRLLLLKQDEVCRIEEELDKIDEEEPHQIFLGCSREDRNKERQEKLDELTKAVAEFDTLTESSSHAFSYRPAATRNVNSLKTWLAGTKTIGRPETSYLDKRGDLMNLAECDDGAMERIGWFLEDLKVWFQTSVQPRVWSSAKRKKRFATSSDHVFFSGPWLQTSSRALMAWLTTLVLLVPVVLLNSLSTMVGRFVTIIIAAGIFVFAVSFITKAKTSEIFLSGAAYAAVLVVFTSNNNGLSAGQNLQWPLQHPTG</sequence>
<gene>
    <name evidence="3" type="ORF">AOQ84DRAFT_368254</name>
</gene>
<feature type="transmembrane region" description="Helical" evidence="1">
    <location>
        <begin position="213"/>
        <end position="233"/>
    </location>
</feature>
<organism evidence="3 4">
    <name type="scientific">Glonium stellatum</name>
    <dbReference type="NCBI Taxonomy" id="574774"/>
    <lineage>
        <taxon>Eukaryota</taxon>
        <taxon>Fungi</taxon>
        <taxon>Dikarya</taxon>
        <taxon>Ascomycota</taxon>
        <taxon>Pezizomycotina</taxon>
        <taxon>Dothideomycetes</taxon>
        <taxon>Pleosporomycetidae</taxon>
        <taxon>Gloniales</taxon>
        <taxon>Gloniaceae</taxon>
        <taxon>Glonium</taxon>
    </lineage>
</organism>
<keyword evidence="1" id="KW-0812">Transmembrane</keyword>
<evidence type="ECO:0000313" key="4">
    <source>
        <dbReference type="Proteomes" id="UP000250140"/>
    </source>
</evidence>
<feature type="transmembrane region" description="Helical" evidence="1">
    <location>
        <begin position="239"/>
        <end position="257"/>
    </location>
</feature>
<evidence type="ECO:0000259" key="2">
    <source>
        <dbReference type="Pfam" id="PF20237"/>
    </source>
</evidence>
<feature type="transmembrane region" description="Helical" evidence="1">
    <location>
        <begin position="264"/>
        <end position="281"/>
    </location>
</feature>
<dbReference type="InterPro" id="IPR046529">
    <property type="entry name" value="DUF6594"/>
</dbReference>
<dbReference type="PANTHER" id="PTHR34502:SF5">
    <property type="entry name" value="DUF6594 DOMAIN-CONTAINING PROTEIN"/>
    <property type="match status" value="1"/>
</dbReference>
<dbReference type="AlphaFoldDB" id="A0A8E2ESK3"/>
<dbReference type="OrthoDB" id="5341582at2759"/>
<proteinExistence type="predicted"/>
<accession>A0A8E2ESK3</accession>
<feature type="domain" description="DUF6594" evidence="2">
    <location>
        <begin position="22"/>
        <end position="276"/>
    </location>
</feature>
<dbReference type="PANTHER" id="PTHR34502">
    <property type="entry name" value="DUF6594 DOMAIN-CONTAINING PROTEIN-RELATED"/>
    <property type="match status" value="1"/>
</dbReference>
<evidence type="ECO:0000313" key="3">
    <source>
        <dbReference type="EMBL" id="OCL03583.1"/>
    </source>
</evidence>
<dbReference type="Pfam" id="PF20237">
    <property type="entry name" value="DUF6594"/>
    <property type="match status" value="1"/>
</dbReference>
<name>A0A8E2ESK3_9PEZI</name>
<keyword evidence="1" id="KW-0472">Membrane</keyword>
<dbReference type="Proteomes" id="UP000250140">
    <property type="component" value="Unassembled WGS sequence"/>
</dbReference>
<dbReference type="EMBL" id="KV750707">
    <property type="protein sequence ID" value="OCL03583.1"/>
    <property type="molecule type" value="Genomic_DNA"/>
</dbReference>
<protein>
    <recommendedName>
        <fullName evidence="2">DUF6594 domain-containing protein</fullName>
    </recommendedName>
</protein>
<keyword evidence="1" id="KW-1133">Transmembrane helix</keyword>
<reference evidence="3 4" key="1">
    <citation type="journal article" date="2016" name="Nat. Commun.">
        <title>Ectomycorrhizal ecology is imprinted in the genome of the dominant symbiotic fungus Cenococcum geophilum.</title>
        <authorList>
            <consortium name="DOE Joint Genome Institute"/>
            <person name="Peter M."/>
            <person name="Kohler A."/>
            <person name="Ohm R.A."/>
            <person name="Kuo A."/>
            <person name="Krutzmann J."/>
            <person name="Morin E."/>
            <person name="Arend M."/>
            <person name="Barry K.W."/>
            <person name="Binder M."/>
            <person name="Choi C."/>
            <person name="Clum A."/>
            <person name="Copeland A."/>
            <person name="Grisel N."/>
            <person name="Haridas S."/>
            <person name="Kipfer T."/>
            <person name="LaButti K."/>
            <person name="Lindquist E."/>
            <person name="Lipzen A."/>
            <person name="Maire R."/>
            <person name="Meier B."/>
            <person name="Mihaltcheva S."/>
            <person name="Molinier V."/>
            <person name="Murat C."/>
            <person name="Poggeler S."/>
            <person name="Quandt C.A."/>
            <person name="Sperisen C."/>
            <person name="Tritt A."/>
            <person name="Tisserant E."/>
            <person name="Crous P.W."/>
            <person name="Henrissat B."/>
            <person name="Nehls U."/>
            <person name="Egli S."/>
            <person name="Spatafora J.W."/>
            <person name="Grigoriev I.V."/>
            <person name="Martin F.M."/>
        </authorList>
    </citation>
    <scope>NUCLEOTIDE SEQUENCE [LARGE SCALE GENOMIC DNA]</scope>
    <source>
        <strain evidence="3 4">CBS 207.34</strain>
    </source>
</reference>
<evidence type="ECO:0000256" key="1">
    <source>
        <dbReference type="SAM" id="Phobius"/>
    </source>
</evidence>